<dbReference type="InterPro" id="IPR005290">
    <property type="entry name" value="Ribosomal_uS15_bac-type"/>
</dbReference>
<dbReference type="SMART" id="SM01387">
    <property type="entry name" value="Ribosomal_S15"/>
    <property type="match status" value="1"/>
</dbReference>
<dbReference type="Pfam" id="PF00312">
    <property type="entry name" value="Ribosomal_S15"/>
    <property type="match status" value="1"/>
</dbReference>
<keyword evidence="1" id="KW-0689">Ribosomal protein</keyword>
<sequence length="57" mass="6880">TERIRNITSHLQNNKKDHSGRRGLVNLVSKRRKLLHYLRNNNVDSYKNILEQLKIRK</sequence>
<dbReference type="PROSITE" id="PS00362">
    <property type="entry name" value="RIBOSOMAL_S15"/>
    <property type="match status" value="1"/>
</dbReference>
<feature type="region of interest" description="Disordered" evidence="3">
    <location>
        <begin position="1"/>
        <end position="20"/>
    </location>
</feature>
<dbReference type="NCBIfam" id="TIGR00952">
    <property type="entry name" value="S15_bact"/>
    <property type="match status" value="1"/>
</dbReference>
<accession>A0A382WDS8</accession>
<proteinExistence type="predicted"/>
<organism evidence="4">
    <name type="scientific">marine metagenome</name>
    <dbReference type="NCBI Taxonomy" id="408172"/>
    <lineage>
        <taxon>unclassified sequences</taxon>
        <taxon>metagenomes</taxon>
        <taxon>ecological metagenomes</taxon>
    </lineage>
</organism>
<name>A0A382WDS8_9ZZZZ</name>
<dbReference type="Gene3D" id="6.10.250.3130">
    <property type="match status" value="1"/>
</dbReference>
<dbReference type="GO" id="GO:0003735">
    <property type="term" value="F:structural constituent of ribosome"/>
    <property type="evidence" value="ECO:0007669"/>
    <property type="project" value="InterPro"/>
</dbReference>
<dbReference type="InterPro" id="IPR000589">
    <property type="entry name" value="Ribosomal_uS15"/>
</dbReference>
<keyword evidence="2" id="KW-0687">Ribonucleoprotein</keyword>
<gene>
    <name evidence="4" type="ORF">METZ01_LOCUS409920</name>
</gene>
<dbReference type="GO" id="GO:0005737">
    <property type="term" value="C:cytoplasm"/>
    <property type="evidence" value="ECO:0007669"/>
    <property type="project" value="UniProtKB-ARBA"/>
</dbReference>
<dbReference type="EMBL" id="UINC01159139">
    <property type="protein sequence ID" value="SVD57066.1"/>
    <property type="molecule type" value="Genomic_DNA"/>
</dbReference>
<evidence type="ECO:0000256" key="1">
    <source>
        <dbReference type="ARBA" id="ARBA00022980"/>
    </source>
</evidence>
<evidence type="ECO:0000256" key="2">
    <source>
        <dbReference type="ARBA" id="ARBA00023274"/>
    </source>
</evidence>
<dbReference type="CDD" id="cd00353">
    <property type="entry name" value="Ribosomal_S15p_S13e"/>
    <property type="match status" value="1"/>
</dbReference>
<evidence type="ECO:0000256" key="3">
    <source>
        <dbReference type="SAM" id="MobiDB-lite"/>
    </source>
</evidence>
<reference evidence="4" key="1">
    <citation type="submission" date="2018-05" db="EMBL/GenBank/DDBJ databases">
        <authorList>
            <person name="Lanie J.A."/>
            <person name="Ng W.-L."/>
            <person name="Kazmierczak K.M."/>
            <person name="Andrzejewski T.M."/>
            <person name="Davidsen T.M."/>
            <person name="Wayne K.J."/>
            <person name="Tettelin H."/>
            <person name="Glass J.I."/>
            <person name="Rusch D."/>
            <person name="Podicherti R."/>
            <person name="Tsui H.-C.T."/>
            <person name="Winkler M.E."/>
        </authorList>
    </citation>
    <scope>NUCLEOTIDE SEQUENCE</scope>
</reference>
<dbReference type="AlphaFoldDB" id="A0A382WDS8"/>
<dbReference type="PANTHER" id="PTHR23321:SF26">
    <property type="entry name" value="SMALL RIBOSOMAL SUBUNIT PROTEIN US15M"/>
    <property type="match status" value="1"/>
</dbReference>
<feature type="compositionally biased region" description="Polar residues" evidence="3">
    <location>
        <begin position="1"/>
        <end position="12"/>
    </location>
</feature>
<evidence type="ECO:0008006" key="5">
    <source>
        <dbReference type="Google" id="ProtNLM"/>
    </source>
</evidence>
<dbReference type="Gene3D" id="1.10.287.10">
    <property type="entry name" value="S15/NS1, RNA-binding"/>
    <property type="match status" value="1"/>
</dbReference>
<dbReference type="GO" id="GO:0006412">
    <property type="term" value="P:translation"/>
    <property type="evidence" value="ECO:0007669"/>
    <property type="project" value="InterPro"/>
</dbReference>
<dbReference type="SUPFAM" id="SSF47060">
    <property type="entry name" value="S15/NS1 RNA-binding domain"/>
    <property type="match status" value="1"/>
</dbReference>
<dbReference type="PANTHER" id="PTHR23321">
    <property type="entry name" value="RIBOSOMAL PROTEIN S15, BACTERIAL AND ORGANELLAR"/>
    <property type="match status" value="1"/>
</dbReference>
<evidence type="ECO:0000313" key="4">
    <source>
        <dbReference type="EMBL" id="SVD57066.1"/>
    </source>
</evidence>
<dbReference type="GO" id="GO:0005840">
    <property type="term" value="C:ribosome"/>
    <property type="evidence" value="ECO:0007669"/>
    <property type="project" value="UniProtKB-KW"/>
</dbReference>
<feature type="non-terminal residue" evidence="4">
    <location>
        <position position="1"/>
    </location>
</feature>
<dbReference type="GO" id="GO:1990904">
    <property type="term" value="C:ribonucleoprotein complex"/>
    <property type="evidence" value="ECO:0007669"/>
    <property type="project" value="UniProtKB-KW"/>
</dbReference>
<protein>
    <recommendedName>
        <fullName evidence="5">30S ribosomal protein S15</fullName>
    </recommendedName>
</protein>
<dbReference type="InterPro" id="IPR009068">
    <property type="entry name" value="uS15_NS1_RNA-bd_sf"/>
</dbReference>